<dbReference type="PANTHER" id="PTHR45947">
    <property type="entry name" value="SULFOQUINOVOSYL TRANSFERASE SQD2"/>
    <property type="match status" value="1"/>
</dbReference>
<proteinExistence type="predicted"/>
<evidence type="ECO:0000313" key="5">
    <source>
        <dbReference type="EMBL" id="RHW26104.1"/>
    </source>
</evidence>
<accession>A0A417Y0K5</accession>
<reference evidence="5 6" key="1">
    <citation type="submission" date="2018-09" db="EMBL/GenBank/DDBJ databases">
        <title>Genome sequencing of Nocardioides immobilis CCTCC AB 2017083 for comparison to Nocardioides silvaticus.</title>
        <authorList>
            <person name="Li C."/>
            <person name="Wang G."/>
        </authorList>
    </citation>
    <scope>NUCLEOTIDE SEQUENCE [LARGE SCALE GENOMIC DNA]</scope>
    <source>
        <strain evidence="5 6">CCTCC AB 2017083</strain>
    </source>
</reference>
<dbReference type="GO" id="GO:0071793">
    <property type="term" value="P:bacillithiol biosynthetic process"/>
    <property type="evidence" value="ECO:0007669"/>
    <property type="project" value="InterPro"/>
</dbReference>
<organism evidence="5 6">
    <name type="scientific">Nocardioides immobilis</name>
    <dbReference type="NCBI Taxonomy" id="2049295"/>
    <lineage>
        <taxon>Bacteria</taxon>
        <taxon>Bacillati</taxon>
        <taxon>Actinomycetota</taxon>
        <taxon>Actinomycetes</taxon>
        <taxon>Propionibacteriales</taxon>
        <taxon>Nocardioidaceae</taxon>
        <taxon>Nocardioides</taxon>
    </lineage>
</organism>
<dbReference type="Pfam" id="PF00534">
    <property type="entry name" value="Glycos_transf_1"/>
    <property type="match status" value="1"/>
</dbReference>
<evidence type="ECO:0000259" key="3">
    <source>
        <dbReference type="Pfam" id="PF00534"/>
    </source>
</evidence>
<dbReference type="InterPro" id="IPR028098">
    <property type="entry name" value="Glyco_trans_4-like_N"/>
</dbReference>
<evidence type="ECO:0000259" key="4">
    <source>
        <dbReference type="Pfam" id="PF13439"/>
    </source>
</evidence>
<dbReference type="SUPFAM" id="SSF53756">
    <property type="entry name" value="UDP-Glycosyltransferase/glycogen phosphorylase"/>
    <property type="match status" value="1"/>
</dbReference>
<feature type="domain" description="Glycosyl transferase family 1" evidence="3">
    <location>
        <begin position="194"/>
        <end position="349"/>
    </location>
</feature>
<dbReference type="EMBL" id="QXGH01000019">
    <property type="protein sequence ID" value="RHW26104.1"/>
    <property type="molecule type" value="Genomic_DNA"/>
</dbReference>
<dbReference type="InterPro" id="IPR001296">
    <property type="entry name" value="Glyco_trans_1"/>
</dbReference>
<evidence type="ECO:0000256" key="2">
    <source>
        <dbReference type="ARBA" id="ARBA00022679"/>
    </source>
</evidence>
<dbReference type="PANTHER" id="PTHR45947:SF13">
    <property type="entry name" value="TRANSFERASE"/>
    <property type="match status" value="1"/>
</dbReference>
<feature type="domain" description="Glycosyltransferase subfamily 4-like N-terminal" evidence="4">
    <location>
        <begin position="14"/>
        <end position="186"/>
    </location>
</feature>
<keyword evidence="6" id="KW-1185">Reference proteome</keyword>
<evidence type="ECO:0000256" key="1">
    <source>
        <dbReference type="ARBA" id="ARBA00022676"/>
    </source>
</evidence>
<dbReference type="InterPro" id="IPR023881">
    <property type="entry name" value="Thiol_BshA"/>
</dbReference>
<dbReference type="Pfam" id="PF13439">
    <property type="entry name" value="Glyco_transf_4"/>
    <property type="match status" value="1"/>
</dbReference>
<dbReference type="AlphaFoldDB" id="A0A417Y0K5"/>
<dbReference type="Gene3D" id="3.40.50.2000">
    <property type="entry name" value="Glycogen Phosphorylase B"/>
    <property type="match status" value="2"/>
</dbReference>
<evidence type="ECO:0000313" key="6">
    <source>
        <dbReference type="Proteomes" id="UP000283644"/>
    </source>
</evidence>
<comment type="caution">
    <text evidence="5">The sequence shown here is derived from an EMBL/GenBank/DDBJ whole genome shotgun (WGS) entry which is preliminary data.</text>
</comment>
<dbReference type="OrthoDB" id="3199616at2"/>
<dbReference type="InterPro" id="IPR050194">
    <property type="entry name" value="Glycosyltransferase_grp1"/>
</dbReference>
<dbReference type="Proteomes" id="UP000283644">
    <property type="component" value="Unassembled WGS sequence"/>
</dbReference>
<gene>
    <name evidence="5" type="primary">bshA</name>
    <name evidence="5" type="ORF">D0Z08_15790</name>
</gene>
<keyword evidence="1" id="KW-0328">Glycosyltransferase</keyword>
<name>A0A417Y0K5_9ACTN</name>
<keyword evidence="2" id="KW-0808">Transferase</keyword>
<protein>
    <submittedName>
        <fullName evidence="5">N-acetyl-alpha-D-glucosaminyl L-malate synthase BshA</fullName>
    </submittedName>
</protein>
<sequence>MTMRIGTVCHYGCGGSVQVALNVAAGIAERGHSAHVFARSTPFGMPAIQSSVTSHVMANADEPATPLLDAQWSKTEIRAFVDRICEVVVRERLEVLHFHYAIPFASVVHAVREALGDQSPATVGTLHGTDVSVFSRQARVRRALVPALEGLDALTTVSNSHADLAVSTLGLSDRPRVIPNFADLDRFRPRRGPRRRTRARIVQVSNFRPVKQPESMARIVDNVLRQVDAELWLVGDGEQMPAVEAILQDRIARGEVRRLGLRDDVENILPDTDLLLVTSKTESFCLVALEALACGVPVLAPRVGGLPEVVEHGRTGLLYDPGDEEQAARLAVRFLTDARLQARMRHAALERASELSAAVVIPRYEALYREVIRHHRAARFASAAVGG</sequence>
<dbReference type="NCBIfam" id="TIGR03999">
    <property type="entry name" value="thiol_BshA"/>
    <property type="match status" value="1"/>
</dbReference>
<dbReference type="RefSeq" id="WP_118926210.1">
    <property type="nucleotide sequence ID" value="NZ_QXGH01000019.1"/>
</dbReference>
<dbReference type="GO" id="GO:0016757">
    <property type="term" value="F:glycosyltransferase activity"/>
    <property type="evidence" value="ECO:0007669"/>
    <property type="project" value="UniProtKB-KW"/>
</dbReference>